<proteinExistence type="predicted"/>
<sequence>MSSRRSSRAQGTNPKALGLNPRALGLSPKQLGISPRQLGISPKQLAKKRQIMTDLSDELAAKRAAIRAARECTEPSLSAAEAIALLESDLVMVQAAIDALHAEERRAG</sequence>
<reference evidence="2 3" key="1">
    <citation type="submission" date="2012-11" db="EMBL/GenBank/DDBJ databases">
        <title>Whole genome sequence of Gluconacetobacter europaeus NBRC3261.</title>
        <authorList>
            <person name="Azuma Y."/>
            <person name="Higashiura N."/>
            <person name="Hirakawa H."/>
            <person name="Matsushita K."/>
        </authorList>
    </citation>
    <scope>NUCLEOTIDE SEQUENCE [LARGE SCALE GENOMIC DNA]</scope>
    <source>
        <strain evidence="2 3">NBRC 3261</strain>
    </source>
</reference>
<gene>
    <name evidence="2" type="ORF">Geu3261_0024_005</name>
</gene>
<feature type="region of interest" description="Disordered" evidence="1">
    <location>
        <begin position="1"/>
        <end position="39"/>
    </location>
</feature>
<feature type="compositionally biased region" description="Polar residues" evidence="1">
    <location>
        <begin position="1"/>
        <end position="13"/>
    </location>
</feature>
<name>A0A0D6PVU2_KOMEU</name>
<comment type="caution">
    <text evidence="2">The sequence shown here is derived from an EMBL/GenBank/DDBJ whole genome shotgun (WGS) entry which is preliminary data.</text>
</comment>
<evidence type="ECO:0000313" key="2">
    <source>
        <dbReference type="EMBL" id="GAN95442.1"/>
    </source>
</evidence>
<dbReference type="Proteomes" id="UP000032675">
    <property type="component" value="Unassembled WGS sequence"/>
</dbReference>
<evidence type="ECO:0000313" key="3">
    <source>
        <dbReference type="Proteomes" id="UP000032675"/>
    </source>
</evidence>
<accession>A0A0D6PVU2</accession>
<protein>
    <submittedName>
        <fullName evidence="2">Uncharacterized protein</fullName>
    </submittedName>
</protein>
<evidence type="ECO:0000256" key="1">
    <source>
        <dbReference type="SAM" id="MobiDB-lite"/>
    </source>
</evidence>
<organism evidence="2 3">
    <name type="scientific">Komagataeibacter europaeus NBRC 3261</name>
    <dbReference type="NCBI Taxonomy" id="1234669"/>
    <lineage>
        <taxon>Bacteria</taxon>
        <taxon>Pseudomonadati</taxon>
        <taxon>Pseudomonadota</taxon>
        <taxon>Alphaproteobacteria</taxon>
        <taxon>Acetobacterales</taxon>
        <taxon>Acetobacteraceae</taxon>
        <taxon>Komagataeibacter</taxon>
    </lineage>
</organism>
<dbReference type="AlphaFoldDB" id="A0A0D6PVU2"/>
<dbReference type="EMBL" id="BANI01000024">
    <property type="protein sequence ID" value="GAN95442.1"/>
    <property type="molecule type" value="Genomic_DNA"/>
</dbReference>